<protein>
    <recommendedName>
        <fullName evidence="4 9">LL-diaminopimelate aminotransferase</fullName>
        <shortName evidence="9">DAP-AT</shortName>
        <shortName evidence="9">DAP-aminotransferase</shortName>
        <shortName evidence="9">LL-DAP-aminotransferase</shortName>
        <ecNumber evidence="3 9">2.6.1.83</ecNumber>
    </recommendedName>
</protein>
<dbReference type="GO" id="GO:0033362">
    <property type="term" value="P:lysine biosynthetic process via diaminopimelate, diaminopimelate-aminotransferase pathway"/>
    <property type="evidence" value="ECO:0007669"/>
    <property type="project" value="UniProtKB-UniRule"/>
</dbReference>
<comment type="pathway">
    <text evidence="2 9">Amino-acid biosynthesis; L-lysine biosynthesis via DAP pathway; LL-2,6-diaminopimelate from (S)-tetrahydrodipicolinate (aminotransferase route): step 1/1.</text>
</comment>
<dbReference type="InterPro" id="IPR015422">
    <property type="entry name" value="PyrdxlP-dep_Trfase_small"/>
</dbReference>
<dbReference type="Gene3D" id="3.90.1150.10">
    <property type="entry name" value="Aspartate Aminotransferase, domain 1"/>
    <property type="match status" value="1"/>
</dbReference>
<dbReference type="AlphaFoldDB" id="A0A8I1X6B3"/>
<dbReference type="NCBIfam" id="TIGR03542">
    <property type="entry name" value="DAPAT_plant"/>
    <property type="match status" value="1"/>
</dbReference>
<evidence type="ECO:0000256" key="5">
    <source>
        <dbReference type="ARBA" id="ARBA00022576"/>
    </source>
</evidence>
<feature type="modified residue" description="N6-(pyridoxal phosphate)lysine" evidence="9">
    <location>
        <position position="249"/>
    </location>
</feature>
<feature type="binding site" evidence="9">
    <location>
        <begin position="246"/>
        <end position="248"/>
    </location>
    <ligand>
        <name>pyridoxal 5'-phosphate</name>
        <dbReference type="ChEBI" id="CHEBI:597326"/>
    </ligand>
</feature>
<feature type="binding site" evidence="9">
    <location>
        <position position="218"/>
    </location>
    <ligand>
        <name>pyridoxal 5'-phosphate</name>
        <dbReference type="ChEBI" id="CHEBI:597326"/>
    </ligand>
</feature>
<comment type="catalytic activity">
    <reaction evidence="8 9">
        <text>(2S,6S)-2,6-diaminopimelate + 2-oxoglutarate = (S)-2,3,4,5-tetrahydrodipicolinate + L-glutamate + H2O + H(+)</text>
        <dbReference type="Rhea" id="RHEA:23988"/>
        <dbReference type="ChEBI" id="CHEBI:15377"/>
        <dbReference type="ChEBI" id="CHEBI:15378"/>
        <dbReference type="ChEBI" id="CHEBI:16810"/>
        <dbReference type="ChEBI" id="CHEBI:16845"/>
        <dbReference type="ChEBI" id="CHEBI:29985"/>
        <dbReference type="ChEBI" id="CHEBI:57609"/>
        <dbReference type="EC" id="2.6.1.83"/>
    </reaction>
</comment>
<feature type="binding site" evidence="9">
    <location>
        <position position="132"/>
    </location>
    <ligand>
        <name>substrate</name>
    </ligand>
</feature>
<dbReference type="Pfam" id="PF00155">
    <property type="entry name" value="Aminotran_1_2"/>
    <property type="match status" value="1"/>
</dbReference>
<evidence type="ECO:0000256" key="2">
    <source>
        <dbReference type="ARBA" id="ARBA00004982"/>
    </source>
</evidence>
<dbReference type="InterPro" id="IPR015421">
    <property type="entry name" value="PyrdxlP-dep_Trfase_major"/>
</dbReference>
<dbReference type="RefSeq" id="WP_100884106.1">
    <property type="nucleotide sequence ID" value="NZ_JAAORC010000002.1"/>
</dbReference>
<keyword evidence="7 9" id="KW-0663">Pyridoxal phosphate</keyword>
<keyword evidence="5 9" id="KW-0032">Aminotransferase</keyword>
<dbReference type="PANTHER" id="PTHR43144">
    <property type="entry name" value="AMINOTRANSFERASE"/>
    <property type="match status" value="1"/>
</dbReference>
<comment type="subunit">
    <text evidence="9">Homodimer.</text>
</comment>
<dbReference type="InterPro" id="IPR004839">
    <property type="entry name" value="Aminotransferase_I/II_large"/>
</dbReference>
<evidence type="ECO:0000256" key="9">
    <source>
        <dbReference type="HAMAP-Rule" id="MF_01642"/>
    </source>
</evidence>
<comment type="caution">
    <text evidence="11">The sequence shown here is derived from an EMBL/GenBank/DDBJ whole genome shotgun (WGS) entry which is preliminary data.</text>
</comment>
<evidence type="ECO:0000256" key="1">
    <source>
        <dbReference type="ARBA" id="ARBA00001933"/>
    </source>
</evidence>
<evidence type="ECO:0000256" key="3">
    <source>
        <dbReference type="ARBA" id="ARBA00013138"/>
    </source>
</evidence>
<dbReference type="HAMAP" id="MF_01642">
    <property type="entry name" value="DapL_aminotrans_1"/>
    <property type="match status" value="1"/>
</dbReference>
<dbReference type="FunFam" id="3.40.640.10:FF:000099">
    <property type="entry name" value="LL-diaminopimelate aminotransferase, chloroplastic"/>
    <property type="match status" value="1"/>
</dbReference>
<dbReference type="GO" id="GO:0030170">
    <property type="term" value="F:pyridoxal phosphate binding"/>
    <property type="evidence" value="ECO:0007669"/>
    <property type="project" value="UniProtKB-UniRule"/>
</dbReference>
<dbReference type="Gene3D" id="3.40.640.10">
    <property type="entry name" value="Type I PLP-dependent aspartate aminotransferase-like (Major domain)"/>
    <property type="match status" value="1"/>
</dbReference>
<sequence length="408" mass="45728">MVQVNENYLKLKAGYLFPEIAKRVKIYSQSNKNAEIIKLGIGDVTEPLPRACIEAMGKALDEMGTRDGFRGYGPEQGYSWLREKISEHDFISRGCQISPEEIFVSDGSKCDSSNILDILGKDNSIAVTDPVYPVYVDSNVMTGRTGDSLENGTYQGLTYLAINEGNNFLPELPEKKVDILYLCFPNNPTGATINKAELKKWVDYALQNKSLILFDAAYEAFIQDNDIPHSIYEIEGAKDCAIEFRSFSKNAGFTGVRCAFTVIPKNLKGLSSTNEEIELWPLWNRRQSTKFNGVSYVVQKGAEAVYSLEGKKQVRDLIDFYMENAKIMKNKLQNSGYKVYGGDNAPYIWIKVPDQMTSWDFFDFLLQKVSVVGTPGSGFGLAGEGYFRLSAFNSRSNVLDAMERIINI</sequence>
<evidence type="ECO:0000256" key="8">
    <source>
        <dbReference type="ARBA" id="ARBA00051934"/>
    </source>
</evidence>
<dbReference type="InterPro" id="IPR019942">
    <property type="entry name" value="DapL/ALD1"/>
</dbReference>
<evidence type="ECO:0000256" key="6">
    <source>
        <dbReference type="ARBA" id="ARBA00022679"/>
    </source>
</evidence>
<evidence type="ECO:0000313" key="12">
    <source>
        <dbReference type="Proteomes" id="UP000666562"/>
    </source>
</evidence>
<dbReference type="SUPFAM" id="SSF53383">
    <property type="entry name" value="PLP-dependent transferases"/>
    <property type="match status" value="1"/>
</dbReference>
<dbReference type="CDD" id="cd00609">
    <property type="entry name" value="AAT_like"/>
    <property type="match status" value="1"/>
</dbReference>
<feature type="binding site" evidence="9">
    <location>
        <position position="292"/>
    </location>
    <ligand>
        <name>substrate</name>
    </ligand>
</feature>
<name>A0A8I1X6B3_PROMR</name>
<comment type="cofactor">
    <cofactor evidence="1 9">
        <name>pyridoxal 5'-phosphate</name>
        <dbReference type="ChEBI" id="CHEBI:597326"/>
    </cofactor>
</comment>
<feature type="binding site" evidence="9">
    <location>
        <position position="109"/>
    </location>
    <ligand>
        <name>substrate</name>
    </ligand>
</feature>
<dbReference type="GO" id="GO:0010285">
    <property type="term" value="F:L,L-diaminopimelate aminotransferase activity"/>
    <property type="evidence" value="ECO:0007669"/>
    <property type="project" value="UniProtKB-UniRule"/>
</dbReference>
<reference evidence="11" key="1">
    <citation type="submission" date="2020-03" db="EMBL/GenBank/DDBJ databases">
        <title>Genome differentiation and subclade ecological adaptation of Prochlorococcus HLII clade in the global ocean.</title>
        <authorList>
            <person name="Yan W."/>
            <person name="Fen X."/>
            <person name="Zhang W."/>
        </authorList>
    </citation>
    <scope>NUCLEOTIDE SEQUENCE</scope>
    <source>
        <strain evidence="11">XMU1401</strain>
    </source>
</reference>
<dbReference type="EMBL" id="JAAORC010000002">
    <property type="protein sequence ID" value="MBO8223542.1"/>
    <property type="molecule type" value="Genomic_DNA"/>
</dbReference>
<feature type="binding site" evidence="9">
    <location>
        <position position="42"/>
    </location>
    <ligand>
        <name>substrate</name>
    </ligand>
</feature>
<keyword evidence="6 9" id="KW-0808">Transferase</keyword>
<dbReference type="Proteomes" id="UP000666562">
    <property type="component" value="Unassembled WGS sequence"/>
</dbReference>
<accession>A0A8I1X6B3</accession>
<comment type="similarity">
    <text evidence="9">Belongs to the class-I pyridoxal-phosphate-dependent aminotransferase family. LL-diaminopimelate aminotransferase subfamily.</text>
</comment>
<evidence type="ECO:0000259" key="10">
    <source>
        <dbReference type="Pfam" id="PF00155"/>
    </source>
</evidence>
<feature type="binding site" evidence="9">
    <location>
        <position position="72"/>
    </location>
    <ligand>
        <name>pyridoxal 5'-phosphate</name>
        <dbReference type="ChEBI" id="CHEBI:597326"/>
    </ligand>
</feature>
<dbReference type="UniPathway" id="UPA00034">
    <property type="reaction ID" value="UER00466"/>
</dbReference>
<dbReference type="EC" id="2.6.1.83" evidence="3 9"/>
<feature type="binding site" evidence="9">
    <location>
        <position position="388"/>
    </location>
    <ligand>
        <name>substrate</name>
    </ligand>
</feature>
<feature type="binding site" evidence="9">
    <location>
        <position position="292"/>
    </location>
    <ligand>
        <name>pyridoxal 5'-phosphate</name>
        <dbReference type="ChEBI" id="CHEBI:597326"/>
    </ligand>
</feature>
<comment type="function">
    <text evidence="9">Involved in the synthesis of meso-diaminopimelate (m-DAP or DL-DAP), required for both lysine and peptidoglycan biosynthesis. Catalyzes the direct conversion of tetrahydrodipicolinate to LL-diaminopimelate.</text>
</comment>
<gene>
    <name evidence="9" type="primary">dapL</name>
    <name evidence="11" type="ORF">HA142_08460</name>
</gene>
<feature type="binding site" evidence="9">
    <location>
        <begin position="108"/>
        <end position="109"/>
    </location>
    <ligand>
        <name>pyridoxal 5'-phosphate</name>
        <dbReference type="ChEBI" id="CHEBI:597326"/>
    </ligand>
</feature>
<proteinExistence type="inferred from homology"/>
<feature type="binding site" evidence="9">
    <location>
        <position position="187"/>
    </location>
    <ligand>
        <name>pyridoxal 5'-phosphate</name>
        <dbReference type="ChEBI" id="CHEBI:597326"/>
    </ligand>
</feature>
<evidence type="ECO:0000256" key="4">
    <source>
        <dbReference type="ARBA" id="ARBA00018052"/>
    </source>
</evidence>
<evidence type="ECO:0000313" key="11">
    <source>
        <dbReference type="EMBL" id="MBO8223542.1"/>
    </source>
</evidence>
<feature type="domain" description="Aminotransferase class I/classII large" evidence="10">
    <location>
        <begin position="35"/>
        <end position="405"/>
    </location>
</feature>
<organism evidence="11 12">
    <name type="scientific">Prochlorococcus marinus str. XMU1401</name>
    <dbReference type="NCBI Taxonomy" id="2052594"/>
    <lineage>
        <taxon>Bacteria</taxon>
        <taxon>Bacillati</taxon>
        <taxon>Cyanobacteriota</taxon>
        <taxon>Cyanophyceae</taxon>
        <taxon>Synechococcales</taxon>
        <taxon>Prochlorococcaceae</taxon>
        <taxon>Prochlorococcus</taxon>
    </lineage>
</organism>
<feature type="binding site" evidence="9">
    <location>
        <position position="15"/>
    </location>
    <ligand>
        <name>substrate</name>
    </ligand>
</feature>
<evidence type="ECO:0000256" key="7">
    <source>
        <dbReference type="ARBA" id="ARBA00022898"/>
    </source>
</evidence>
<feature type="binding site" evidence="9">
    <location>
        <position position="257"/>
    </location>
    <ligand>
        <name>pyridoxal 5'-phosphate</name>
        <dbReference type="ChEBI" id="CHEBI:597326"/>
    </ligand>
</feature>
<dbReference type="InterPro" id="IPR015424">
    <property type="entry name" value="PyrdxlP-dep_Trfase"/>
</dbReference>
<feature type="binding site" evidence="9">
    <location>
        <position position="132"/>
    </location>
    <ligand>
        <name>pyridoxal 5'-phosphate</name>
        <dbReference type="ChEBI" id="CHEBI:597326"/>
    </ligand>
</feature>
<feature type="binding site" evidence="9">
    <location>
        <position position="187"/>
    </location>
    <ligand>
        <name>substrate</name>
    </ligand>
</feature>